<reference evidence="2 3" key="1">
    <citation type="journal article" date="2023" name="Arcadia Sci">
        <title>De novo assembly of a long-read Amblyomma americanum tick genome.</title>
        <authorList>
            <person name="Chou S."/>
            <person name="Poskanzer K.E."/>
            <person name="Rollins M."/>
            <person name="Thuy-Boun P.S."/>
        </authorList>
    </citation>
    <scope>NUCLEOTIDE SEQUENCE [LARGE SCALE GENOMIC DNA]</scope>
    <source>
        <strain evidence="2">F_SG_1</strain>
        <tissue evidence="2">Salivary glands</tissue>
    </source>
</reference>
<keyword evidence="3" id="KW-1185">Reference proteome</keyword>
<protein>
    <submittedName>
        <fullName evidence="2">Uncharacterized protein</fullName>
    </submittedName>
</protein>
<dbReference type="Proteomes" id="UP001321473">
    <property type="component" value="Unassembled WGS sequence"/>
</dbReference>
<sequence>MYCSTGAVGRGTSGGAGTKDAEAGAEHCRAAAQVCVKGRRPAQVFCSRSLTEEWNVREHRQADFGVLNKRLPDWTAHALMEGISR</sequence>
<dbReference type="AlphaFoldDB" id="A0AAQ4FJ37"/>
<proteinExistence type="predicted"/>
<evidence type="ECO:0000256" key="1">
    <source>
        <dbReference type="SAM" id="MobiDB-lite"/>
    </source>
</evidence>
<feature type="compositionally biased region" description="Gly residues" evidence="1">
    <location>
        <begin position="8"/>
        <end position="17"/>
    </location>
</feature>
<feature type="region of interest" description="Disordered" evidence="1">
    <location>
        <begin position="1"/>
        <end position="23"/>
    </location>
</feature>
<dbReference type="EMBL" id="JARKHS020001949">
    <property type="protein sequence ID" value="KAK8787297.1"/>
    <property type="molecule type" value="Genomic_DNA"/>
</dbReference>
<comment type="caution">
    <text evidence="2">The sequence shown here is derived from an EMBL/GenBank/DDBJ whole genome shotgun (WGS) entry which is preliminary data.</text>
</comment>
<accession>A0AAQ4FJ37</accession>
<name>A0AAQ4FJ37_AMBAM</name>
<evidence type="ECO:0000313" key="3">
    <source>
        <dbReference type="Proteomes" id="UP001321473"/>
    </source>
</evidence>
<gene>
    <name evidence="2" type="ORF">V5799_022928</name>
</gene>
<organism evidence="2 3">
    <name type="scientific">Amblyomma americanum</name>
    <name type="common">Lone star tick</name>
    <dbReference type="NCBI Taxonomy" id="6943"/>
    <lineage>
        <taxon>Eukaryota</taxon>
        <taxon>Metazoa</taxon>
        <taxon>Ecdysozoa</taxon>
        <taxon>Arthropoda</taxon>
        <taxon>Chelicerata</taxon>
        <taxon>Arachnida</taxon>
        <taxon>Acari</taxon>
        <taxon>Parasitiformes</taxon>
        <taxon>Ixodida</taxon>
        <taxon>Ixodoidea</taxon>
        <taxon>Ixodidae</taxon>
        <taxon>Amblyomminae</taxon>
        <taxon>Amblyomma</taxon>
    </lineage>
</organism>
<evidence type="ECO:0000313" key="2">
    <source>
        <dbReference type="EMBL" id="KAK8787297.1"/>
    </source>
</evidence>